<dbReference type="EMBL" id="LMVP01000001">
    <property type="protein sequence ID" value="PAV14577.1"/>
    <property type="molecule type" value="Genomic_DNA"/>
</dbReference>
<dbReference type="AlphaFoldDB" id="A0A2A2HYT4"/>
<dbReference type="Proteomes" id="UP000218164">
    <property type="component" value="Unassembled WGS sequence"/>
</dbReference>
<protein>
    <submittedName>
        <fullName evidence="2">Uncharacterized protein</fullName>
    </submittedName>
</protein>
<evidence type="ECO:0000313" key="3">
    <source>
        <dbReference type="Proteomes" id="UP000218164"/>
    </source>
</evidence>
<name>A0A2A2HYT4_9EURY</name>
<accession>A0A2A2HYT4</accession>
<gene>
    <name evidence="2" type="ORF">ASJ81_01305</name>
</gene>
<keyword evidence="1" id="KW-1133">Transmembrane helix</keyword>
<keyword evidence="1" id="KW-0472">Membrane</keyword>
<keyword evidence="1" id="KW-0812">Transmembrane</keyword>
<comment type="caution">
    <text evidence="2">The sequence shown here is derived from an EMBL/GenBank/DDBJ whole genome shotgun (WGS) entry which is preliminary data.</text>
</comment>
<sequence length="65" mass="7226">MKIRTVFRTILRTILDISILCVIGICLFATVALSENPENQLTCALLVGLCFAIVYILWGAVEKLK</sequence>
<feature type="transmembrane region" description="Helical" evidence="1">
    <location>
        <begin position="12"/>
        <end position="33"/>
    </location>
</feature>
<reference evidence="2 3" key="1">
    <citation type="journal article" date="2017" name="BMC Genomics">
        <title>Genomic analysis of methanogenic archaea reveals a shift towards energy conservation.</title>
        <authorList>
            <person name="Gilmore S.P."/>
            <person name="Henske J.K."/>
            <person name="Sexton J.A."/>
            <person name="Solomon K.V."/>
            <person name="Seppala S."/>
            <person name="Yoo J.I."/>
            <person name="Huyett L.M."/>
            <person name="Pressman A."/>
            <person name="Cogan J.Z."/>
            <person name="Kivenson V."/>
            <person name="Peng X."/>
            <person name="Tan Y."/>
            <person name="Valentine D.L."/>
            <person name="O'Malley M.A."/>
        </authorList>
    </citation>
    <scope>NUCLEOTIDE SEQUENCE [LARGE SCALE GENOMIC DNA]</scope>
    <source>
        <strain evidence="2 3">MC-15</strain>
    </source>
</reference>
<organism evidence="2 3">
    <name type="scientific">Methanosarcina spelaei</name>
    <dbReference type="NCBI Taxonomy" id="1036679"/>
    <lineage>
        <taxon>Archaea</taxon>
        <taxon>Methanobacteriati</taxon>
        <taxon>Methanobacteriota</taxon>
        <taxon>Stenosarchaea group</taxon>
        <taxon>Methanomicrobia</taxon>
        <taxon>Methanosarcinales</taxon>
        <taxon>Methanosarcinaceae</taxon>
        <taxon>Methanosarcina</taxon>
    </lineage>
</organism>
<evidence type="ECO:0000256" key="1">
    <source>
        <dbReference type="SAM" id="Phobius"/>
    </source>
</evidence>
<evidence type="ECO:0000313" key="2">
    <source>
        <dbReference type="EMBL" id="PAV14577.1"/>
    </source>
</evidence>
<feature type="transmembrane region" description="Helical" evidence="1">
    <location>
        <begin position="39"/>
        <end position="61"/>
    </location>
</feature>
<keyword evidence="3" id="KW-1185">Reference proteome</keyword>
<proteinExistence type="predicted"/>